<dbReference type="EMBL" id="CM047940">
    <property type="protein sequence ID" value="KAI9904113.1"/>
    <property type="molecule type" value="Genomic_DNA"/>
</dbReference>
<evidence type="ECO:0000313" key="1">
    <source>
        <dbReference type="EMBL" id="KAI9904113.1"/>
    </source>
</evidence>
<sequence length="72" mass="7322">MKTFAWLLTTTLVASAPLLAAAGIVITPIQSDQVVDKTSGDCFFGVVTPQGCGPKGKNFNNPPPADGQGSSS</sequence>
<proteinExistence type="predicted"/>
<keyword evidence="2" id="KW-1185">Reference proteome</keyword>
<gene>
    <name evidence="1" type="ORF">N3K66_000642</name>
</gene>
<name>A0ACC0VED1_9HYPO</name>
<protein>
    <submittedName>
        <fullName evidence="1">Uncharacterized protein</fullName>
    </submittedName>
</protein>
<dbReference type="Proteomes" id="UP001163324">
    <property type="component" value="Chromosome 1"/>
</dbReference>
<accession>A0ACC0VED1</accession>
<evidence type="ECO:0000313" key="2">
    <source>
        <dbReference type="Proteomes" id="UP001163324"/>
    </source>
</evidence>
<organism evidence="1 2">
    <name type="scientific">Trichothecium roseum</name>
    <dbReference type="NCBI Taxonomy" id="47278"/>
    <lineage>
        <taxon>Eukaryota</taxon>
        <taxon>Fungi</taxon>
        <taxon>Dikarya</taxon>
        <taxon>Ascomycota</taxon>
        <taxon>Pezizomycotina</taxon>
        <taxon>Sordariomycetes</taxon>
        <taxon>Hypocreomycetidae</taxon>
        <taxon>Hypocreales</taxon>
        <taxon>Hypocreales incertae sedis</taxon>
        <taxon>Trichothecium</taxon>
    </lineage>
</organism>
<reference evidence="1" key="1">
    <citation type="submission" date="2022-10" db="EMBL/GenBank/DDBJ databases">
        <title>Complete Genome of Trichothecium roseum strain YXFP-22015, a Plant Pathogen Isolated from Citrus.</title>
        <authorList>
            <person name="Wang Y."/>
            <person name="Zhu L."/>
        </authorList>
    </citation>
    <scope>NUCLEOTIDE SEQUENCE</scope>
    <source>
        <strain evidence="1">YXFP-22015</strain>
    </source>
</reference>
<comment type="caution">
    <text evidence="1">The sequence shown here is derived from an EMBL/GenBank/DDBJ whole genome shotgun (WGS) entry which is preliminary data.</text>
</comment>